<dbReference type="AlphaFoldDB" id="A0A6U3W8Q6"/>
<keyword evidence="3 12" id="KW-0812">Transmembrane</keyword>
<dbReference type="EMBL" id="HBGZ01017097">
    <property type="protein sequence ID" value="CAD9606606.1"/>
    <property type="molecule type" value="Transcribed_RNA"/>
</dbReference>
<evidence type="ECO:0000256" key="11">
    <source>
        <dbReference type="SAM" id="MobiDB-lite"/>
    </source>
</evidence>
<dbReference type="InterPro" id="IPR032675">
    <property type="entry name" value="LRR_dom_sf"/>
</dbReference>
<dbReference type="GO" id="GO:0005886">
    <property type="term" value="C:plasma membrane"/>
    <property type="evidence" value="ECO:0007669"/>
    <property type="project" value="UniProtKB-SubCell"/>
</dbReference>
<dbReference type="Pfam" id="PF00560">
    <property type="entry name" value="LRR_1"/>
    <property type="match status" value="3"/>
</dbReference>
<evidence type="ECO:0000256" key="10">
    <source>
        <dbReference type="ARBA" id="ARBA00037847"/>
    </source>
</evidence>
<feature type="region of interest" description="Disordered" evidence="11">
    <location>
        <begin position="83"/>
        <end position="109"/>
    </location>
</feature>
<evidence type="ECO:0000256" key="12">
    <source>
        <dbReference type="SAM" id="Phobius"/>
    </source>
</evidence>
<sequence>MENLKALGGKSSNNQRATRPGVVQITHNNNDGNGSTATTVAATSAGADYTPPLPPMSEMVAPGLAGSLVEANGGVPSQITLSAQEQRAVSPQPQDPDRANGDNPVDHHTGLRQQEGVETVLSDAAADTLAGSSPVTHDGGIEANAEHSQDPQQQQQGLPQGQQQGGLMSEELLFDADVELIGSGEEDDGDDNSDDHPANATEQPPVPAIQLTQSSFPIAQVVDESFEENEEEEEEELEEEEEEGGDEVSMEEGGEDVILDESANINYSHVVLIRQEVALATTDGREDQDGQVQNQGSSSREKGGKKCRVIPKRRSKRLVCGVMSMLAAVACVLGAVFAVNKSRLKNGTDGAITTDSEKLFADLNIADGVNVVEVLLQAFLETIGTNEHRIPGTPQYKAIQWLYESAREGSERFNLSEWAIRQLLVQRYVMAVFYYTTGGAGGNLFADNSSGGWDDQCGFVTAKNECEWKCSRNGIGMGITCDESSRIQKILLPNNNLSGPIPIEFKALASLVELDISDNNIEGQLPQSIGDLRNMRSFNAAHNELTGSIPSSLGNLSFLRLLNLRDNNLSGEIPPEVTRLGSLSNLWLSGNGFTGGMNYFCDSEETRSLLRHRHLRFDVSTFYADCSSIACDCCTHCCISGMTASSCQPKSP</sequence>
<name>A0A6U3W8Q6_9STRA</name>
<evidence type="ECO:0000256" key="7">
    <source>
        <dbReference type="ARBA" id="ARBA00023136"/>
    </source>
</evidence>
<proteinExistence type="predicted"/>
<dbReference type="PANTHER" id="PTHR48052">
    <property type="entry name" value="UNNAMED PRODUCT"/>
    <property type="match status" value="1"/>
</dbReference>
<feature type="compositionally biased region" description="Basic and acidic residues" evidence="11">
    <location>
        <begin position="95"/>
        <end position="109"/>
    </location>
</feature>
<feature type="compositionally biased region" description="Polar residues" evidence="11">
    <location>
        <begin position="83"/>
        <end position="92"/>
    </location>
</feature>
<evidence type="ECO:0000256" key="2">
    <source>
        <dbReference type="ARBA" id="ARBA00022475"/>
    </source>
</evidence>
<keyword evidence="7 12" id="KW-0472">Membrane</keyword>
<reference evidence="13" key="1">
    <citation type="submission" date="2021-01" db="EMBL/GenBank/DDBJ databases">
        <authorList>
            <person name="Corre E."/>
            <person name="Pelletier E."/>
            <person name="Niang G."/>
            <person name="Scheremetjew M."/>
            <person name="Finn R."/>
            <person name="Kale V."/>
            <person name="Holt S."/>
            <person name="Cochrane G."/>
            <person name="Meng A."/>
            <person name="Brown T."/>
            <person name="Cohen L."/>
        </authorList>
    </citation>
    <scope>NUCLEOTIDE SEQUENCE</scope>
    <source>
        <strain evidence="13">SM1012Den-03</strain>
    </source>
</reference>
<feature type="region of interest" description="Disordered" evidence="11">
    <location>
        <begin position="1"/>
        <end position="38"/>
    </location>
</feature>
<keyword evidence="6 12" id="KW-1133">Transmembrane helix</keyword>
<feature type="region of interest" description="Disordered" evidence="11">
    <location>
        <begin position="182"/>
        <end position="205"/>
    </location>
</feature>
<feature type="compositionally biased region" description="Low complexity" evidence="11">
    <location>
        <begin position="151"/>
        <end position="164"/>
    </location>
</feature>
<dbReference type="FunFam" id="3.80.10.10:FF:000400">
    <property type="entry name" value="Nuclear pore complex protein NUP107"/>
    <property type="match status" value="1"/>
</dbReference>
<evidence type="ECO:0000313" key="14">
    <source>
        <dbReference type="EMBL" id="CAD9606606.1"/>
    </source>
</evidence>
<protein>
    <submittedName>
        <fullName evidence="13">Uncharacterized protein</fullName>
    </submittedName>
</protein>
<feature type="region of interest" description="Disordered" evidence="11">
    <location>
        <begin position="283"/>
        <end position="307"/>
    </location>
</feature>
<evidence type="ECO:0000313" key="13">
    <source>
        <dbReference type="EMBL" id="CAD9606605.1"/>
    </source>
</evidence>
<organism evidence="13">
    <name type="scientific">Skeletonema marinoi</name>
    <dbReference type="NCBI Taxonomy" id="267567"/>
    <lineage>
        <taxon>Eukaryota</taxon>
        <taxon>Sar</taxon>
        <taxon>Stramenopiles</taxon>
        <taxon>Ochrophyta</taxon>
        <taxon>Bacillariophyta</taxon>
        <taxon>Coscinodiscophyceae</taxon>
        <taxon>Thalassiosirophycidae</taxon>
        <taxon>Thalassiosirales</taxon>
        <taxon>Skeletonemataceae</taxon>
        <taxon>Skeletonema</taxon>
        <taxon>Skeletonema marinoi-dohrnii complex</taxon>
    </lineage>
</organism>
<dbReference type="GO" id="GO:0012505">
    <property type="term" value="C:endomembrane system"/>
    <property type="evidence" value="ECO:0007669"/>
    <property type="project" value="UniProtKB-SubCell"/>
</dbReference>
<keyword evidence="2" id="KW-1003">Cell membrane</keyword>
<evidence type="ECO:0000256" key="6">
    <source>
        <dbReference type="ARBA" id="ARBA00022989"/>
    </source>
</evidence>
<evidence type="ECO:0000256" key="3">
    <source>
        <dbReference type="ARBA" id="ARBA00022692"/>
    </source>
</evidence>
<evidence type="ECO:0000256" key="1">
    <source>
        <dbReference type="ARBA" id="ARBA00004236"/>
    </source>
</evidence>
<feature type="region of interest" description="Disordered" evidence="11">
    <location>
        <begin position="129"/>
        <end position="164"/>
    </location>
</feature>
<evidence type="ECO:0000256" key="5">
    <source>
        <dbReference type="ARBA" id="ARBA00022737"/>
    </source>
</evidence>
<evidence type="ECO:0000256" key="9">
    <source>
        <dbReference type="ARBA" id="ARBA00023180"/>
    </source>
</evidence>
<keyword evidence="4" id="KW-0732">Signal</keyword>
<accession>A0A6U3W8Q6</accession>
<gene>
    <name evidence="13" type="ORF">SMAR0320_LOCUS12246</name>
    <name evidence="14" type="ORF">SMAR0320_LOCUS12247</name>
</gene>
<feature type="transmembrane region" description="Helical" evidence="12">
    <location>
        <begin position="318"/>
        <end position="339"/>
    </location>
</feature>
<keyword evidence="9" id="KW-0325">Glycoprotein</keyword>
<feature type="region of interest" description="Disordered" evidence="11">
    <location>
        <begin position="224"/>
        <end position="252"/>
    </location>
</feature>
<feature type="compositionally biased region" description="Acidic residues" evidence="11">
    <location>
        <begin position="182"/>
        <end position="193"/>
    </location>
</feature>
<keyword evidence="8" id="KW-0675">Receptor</keyword>
<dbReference type="PANTHER" id="PTHR48052:SF69">
    <property type="entry name" value="LRR RECEPTOR-LIKE SERINE_THREONINE-PROTEIN KINASE FLS2"/>
    <property type="match status" value="1"/>
</dbReference>
<keyword evidence="5" id="KW-0677">Repeat</keyword>
<evidence type="ECO:0000256" key="4">
    <source>
        <dbReference type="ARBA" id="ARBA00022729"/>
    </source>
</evidence>
<dbReference type="InterPro" id="IPR001611">
    <property type="entry name" value="Leu-rich_rpt"/>
</dbReference>
<dbReference type="Gene3D" id="3.80.10.10">
    <property type="entry name" value="Ribonuclease Inhibitor"/>
    <property type="match status" value="1"/>
</dbReference>
<comment type="subcellular location">
    <subcellularLocation>
        <location evidence="1">Cell membrane</location>
    </subcellularLocation>
    <subcellularLocation>
        <location evidence="10">Endomembrane system</location>
        <topology evidence="10">Single-pass membrane protein</topology>
    </subcellularLocation>
</comment>
<evidence type="ECO:0000256" key="8">
    <source>
        <dbReference type="ARBA" id="ARBA00023170"/>
    </source>
</evidence>
<dbReference type="SUPFAM" id="SSF52058">
    <property type="entry name" value="L domain-like"/>
    <property type="match status" value="1"/>
</dbReference>
<dbReference type="EMBL" id="HBGZ01017096">
    <property type="protein sequence ID" value="CAD9606605.1"/>
    <property type="molecule type" value="Transcribed_RNA"/>
</dbReference>